<name>A0A261FB55_9BIFI</name>
<keyword evidence="1 4" id="KW-0378">Hydrolase</keyword>
<dbReference type="SUPFAM" id="SSF53590">
    <property type="entry name" value="Nucleoside hydrolase"/>
    <property type="match status" value="1"/>
</dbReference>
<dbReference type="GO" id="GO:0005829">
    <property type="term" value="C:cytosol"/>
    <property type="evidence" value="ECO:0007669"/>
    <property type="project" value="TreeGrafter"/>
</dbReference>
<evidence type="ECO:0000256" key="2">
    <source>
        <dbReference type="ARBA" id="ARBA00023295"/>
    </source>
</evidence>
<dbReference type="AlphaFoldDB" id="A0A261FB55"/>
<keyword evidence="5" id="KW-1185">Reference proteome</keyword>
<reference evidence="4 5" key="1">
    <citation type="journal article" date="2017" name="BMC Genomics">
        <title>Comparative genomic and phylogenomic analyses of the Bifidobacteriaceae family.</title>
        <authorList>
            <person name="Lugli G.A."/>
            <person name="Milani C."/>
            <person name="Turroni F."/>
            <person name="Duranti S."/>
            <person name="Mancabelli L."/>
            <person name="Mangifesta M."/>
            <person name="Ferrario C."/>
            <person name="Modesto M."/>
            <person name="Mattarelli P."/>
            <person name="Jiri K."/>
            <person name="van Sinderen D."/>
            <person name="Ventura M."/>
        </authorList>
    </citation>
    <scope>NUCLEOTIDE SEQUENCE [LARGE SCALE GENOMIC DNA]</scope>
    <source>
        <strain evidence="4 5">LMG 21773</strain>
    </source>
</reference>
<keyword evidence="2" id="KW-0326">Glycosidase</keyword>
<dbReference type="PANTHER" id="PTHR12304:SF4">
    <property type="entry name" value="URIDINE NUCLEOSIDASE"/>
    <property type="match status" value="1"/>
</dbReference>
<evidence type="ECO:0000256" key="1">
    <source>
        <dbReference type="ARBA" id="ARBA00022801"/>
    </source>
</evidence>
<dbReference type="RefSeq" id="WP_094689918.1">
    <property type="nucleotide sequence ID" value="NZ_JACBYZ010000001.1"/>
</dbReference>
<dbReference type="Gene3D" id="3.90.245.10">
    <property type="entry name" value="Ribonucleoside hydrolase-like"/>
    <property type="match status" value="1"/>
</dbReference>
<sequence length="335" mass="35859">MKLIVDCDTGIDDALALIYLLTSMDATQHGLAGIPGAADSSNPVELIGVTASFGNTTARQSARNSLDLLDLFGHSDVPVFLGHEHALGARSFEVSPGSAFIHGLNGVGDVELPHSAREVEKMPADEFFIESARRYGSELTILATGSLTSLAAAITRAPEAMAKAGRIVVMGCALTVPGSVNAWTEANVSQDPESADTVLRSGLPLVIVGRDVTAVTHLATDVPLRWKESGSPIGLLLGQMAAFYQRAYAVNFPALHGCFLPDPLAMAITLDESLVTNWLSRDLCIELDGPTRGRTIANRDNLFQHSSTRVALDYQRDTFLQRFMTLMDAQITHSL</sequence>
<dbReference type="InterPro" id="IPR001910">
    <property type="entry name" value="Inosine/uridine_hydrolase_dom"/>
</dbReference>
<dbReference type="PANTHER" id="PTHR12304">
    <property type="entry name" value="INOSINE-URIDINE PREFERRING NUCLEOSIDE HYDROLASE"/>
    <property type="match status" value="1"/>
</dbReference>
<comment type="caution">
    <text evidence="4">The sequence shown here is derived from an EMBL/GenBank/DDBJ whole genome shotgun (WGS) entry which is preliminary data.</text>
</comment>
<proteinExistence type="predicted"/>
<evidence type="ECO:0000313" key="5">
    <source>
        <dbReference type="Proteomes" id="UP000228976"/>
    </source>
</evidence>
<protein>
    <submittedName>
        <fullName evidence="4">Nucleoside hydrolase</fullName>
    </submittedName>
</protein>
<evidence type="ECO:0000259" key="3">
    <source>
        <dbReference type="Pfam" id="PF01156"/>
    </source>
</evidence>
<dbReference type="CDD" id="cd02650">
    <property type="entry name" value="nuc_hydro_CaPnhB"/>
    <property type="match status" value="1"/>
</dbReference>
<feature type="domain" description="Inosine/uridine-preferring nucleoside hydrolase" evidence="3">
    <location>
        <begin position="3"/>
        <end position="320"/>
    </location>
</feature>
<dbReference type="OrthoDB" id="9797882at2"/>
<organism evidence="4 5">
    <name type="scientific">Aeriscardovia aeriphila</name>
    <dbReference type="NCBI Taxonomy" id="218139"/>
    <lineage>
        <taxon>Bacteria</taxon>
        <taxon>Bacillati</taxon>
        <taxon>Actinomycetota</taxon>
        <taxon>Actinomycetes</taxon>
        <taxon>Bifidobacteriales</taxon>
        <taxon>Bifidobacteriaceae</taxon>
        <taxon>Aeriscardovia</taxon>
    </lineage>
</organism>
<dbReference type="InterPro" id="IPR036452">
    <property type="entry name" value="Ribo_hydro-like"/>
</dbReference>
<gene>
    <name evidence="4" type="ORF">AEAE_0869</name>
</gene>
<dbReference type="Pfam" id="PF01156">
    <property type="entry name" value="IU_nuc_hydro"/>
    <property type="match status" value="1"/>
</dbReference>
<accession>A0A261FB55</accession>
<dbReference type="EMBL" id="MWWU01000002">
    <property type="protein sequence ID" value="OZG56381.1"/>
    <property type="molecule type" value="Genomic_DNA"/>
</dbReference>
<dbReference type="GO" id="GO:0008477">
    <property type="term" value="F:purine nucleosidase activity"/>
    <property type="evidence" value="ECO:0007669"/>
    <property type="project" value="TreeGrafter"/>
</dbReference>
<dbReference type="InterPro" id="IPR023186">
    <property type="entry name" value="IUNH"/>
</dbReference>
<dbReference type="GO" id="GO:0006152">
    <property type="term" value="P:purine nucleoside catabolic process"/>
    <property type="evidence" value="ECO:0007669"/>
    <property type="project" value="TreeGrafter"/>
</dbReference>
<dbReference type="Proteomes" id="UP000228976">
    <property type="component" value="Unassembled WGS sequence"/>
</dbReference>
<evidence type="ECO:0000313" key="4">
    <source>
        <dbReference type="EMBL" id="OZG56381.1"/>
    </source>
</evidence>